<feature type="domain" description="Amidase" evidence="1">
    <location>
        <begin position="39"/>
        <end position="459"/>
    </location>
</feature>
<organism evidence="2">
    <name type="scientific">freshwater metagenome</name>
    <dbReference type="NCBI Taxonomy" id="449393"/>
    <lineage>
        <taxon>unclassified sequences</taxon>
        <taxon>metagenomes</taxon>
        <taxon>ecological metagenomes</taxon>
    </lineage>
</organism>
<sequence length="482" mass="51848">MLVDHCALNQELPPGPICGLSARDLGSALARGELDPQVVLESFLSRATAVQERINPFTFILADYARARAEESTRRIRSGAARPLEGIPFAVKELTAHEGHPHTLGSLFLRDNIATSSDPTVEALLDAGAIPFARTNTPEFGCATVTDNLLFGETLNPWHRSFSTAGSSGGAAAALASFATPLAQGTDSAGSLRMPSAACGIVGLKPSHGVVPMAAPDYLEAVGHNGPMARDVLDLELMFGVIARTDPTHLSGRAPFDPEPDRQLSGLKVALICTIPGLQTDHDVERNLRRTAKLISDAGAQVVEMDFPWTWDQIFAAVKLNFGAVYMPLARRLRDVGAELSDLTHGFIADVEPVTRDYGFTVDARRQSAALHRVLGEIFSEFDLILMPTLQMPAPVAGDHFIDHGPLVNGQESADRWIVAFTVPFNLTSSCPAITLPNGLSSDGLPTAAQLVARPYRDWDLIRWAAAVETMHNSIDQSVFHI</sequence>
<name>A0A6J7IFN5_9ZZZZ</name>
<dbReference type="GO" id="GO:0003824">
    <property type="term" value="F:catalytic activity"/>
    <property type="evidence" value="ECO:0007669"/>
    <property type="project" value="InterPro"/>
</dbReference>
<reference evidence="2" key="1">
    <citation type="submission" date="2020-05" db="EMBL/GenBank/DDBJ databases">
        <authorList>
            <person name="Chiriac C."/>
            <person name="Salcher M."/>
            <person name="Ghai R."/>
            <person name="Kavagutti S V."/>
        </authorList>
    </citation>
    <scope>NUCLEOTIDE SEQUENCE</scope>
</reference>
<proteinExistence type="predicted"/>
<dbReference type="PANTHER" id="PTHR11895:SF7">
    <property type="entry name" value="GLUTAMYL-TRNA(GLN) AMIDOTRANSFERASE SUBUNIT A, MITOCHONDRIAL"/>
    <property type="match status" value="1"/>
</dbReference>
<protein>
    <submittedName>
        <fullName evidence="2">Unannotated protein</fullName>
    </submittedName>
</protein>
<dbReference type="EMBL" id="CAFBMR010000125">
    <property type="protein sequence ID" value="CAB4929555.1"/>
    <property type="molecule type" value="Genomic_DNA"/>
</dbReference>
<dbReference type="InterPro" id="IPR000120">
    <property type="entry name" value="Amidase"/>
</dbReference>
<evidence type="ECO:0000313" key="2">
    <source>
        <dbReference type="EMBL" id="CAB4929555.1"/>
    </source>
</evidence>
<dbReference type="InterPro" id="IPR023631">
    <property type="entry name" value="Amidase_dom"/>
</dbReference>
<dbReference type="InterPro" id="IPR036928">
    <property type="entry name" value="AS_sf"/>
</dbReference>
<dbReference type="PANTHER" id="PTHR11895">
    <property type="entry name" value="TRANSAMIDASE"/>
    <property type="match status" value="1"/>
</dbReference>
<dbReference type="SUPFAM" id="SSF75304">
    <property type="entry name" value="Amidase signature (AS) enzymes"/>
    <property type="match status" value="1"/>
</dbReference>
<evidence type="ECO:0000259" key="1">
    <source>
        <dbReference type="Pfam" id="PF01425"/>
    </source>
</evidence>
<gene>
    <name evidence="2" type="ORF">UFOPK3610_01864</name>
</gene>
<dbReference type="Gene3D" id="3.90.1300.10">
    <property type="entry name" value="Amidase signature (AS) domain"/>
    <property type="match status" value="1"/>
</dbReference>
<dbReference type="AlphaFoldDB" id="A0A6J7IFN5"/>
<dbReference type="Pfam" id="PF01425">
    <property type="entry name" value="Amidase"/>
    <property type="match status" value="1"/>
</dbReference>
<accession>A0A6J7IFN5</accession>